<dbReference type="STRING" id="1848903.CCAND38_310042"/>
<dbReference type="Proteomes" id="UP000038200">
    <property type="component" value="Unassembled WGS sequence"/>
</dbReference>
<evidence type="ECO:0000313" key="1">
    <source>
        <dbReference type="EMBL" id="CEN51342.1"/>
    </source>
</evidence>
<dbReference type="EMBL" id="CDOL01000068">
    <property type="protein sequence ID" value="CEN51342.1"/>
    <property type="molecule type" value="Genomic_DNA"/>
</dbReference>
<organism evidence="1 2">
    <name type="scientific">Capnocytophaga canis</name>
    <dbReference type="NCBI Taxonomy" id="1848903"/>
    <lineage>
        <taxon>Bacteria</taxon>
        <taxon>Pseudomonadati</taxon>
        <taxon>Bacteroidota</taxon>
        <taxon>Flavobacteriia</taxon>
        <taxon>Flavobacteriales</taxon>
        <taxon>Flavobacteriaceae</taxon>
        <taxon>Capnocytophaga</taxon>
    </lineage>
</organism>
<dbReference type="AlphaFoldDB" id="A0A0B7IMV3"/>
<protein>
    <submittedName>
        <fullName evidence="1">Uncharacterized protein</fullName>
    </submittedName>
</protein>
<reference evidence="1 2" key="1">
    <citation type="submission" date="2015-01" db="EMBL/GenBank/DDBJ databases">
        <authorList>
            <person name="Xiang T."/>
            <person name="Song Y."/>
            <person name="Huang L."/>
            <person name="Wang B."/>
            <person name="Wu P."/>
        </authorList>
    </citation>
    <scope>NUCLEOTIDE SEQUENCE [LARGE SCALE GENOMIC DNA]</scope>
    <source>
        <strain evidence="1 2">CcD93</strain>
    </source>
</reference>
<accession>A0A0B7IMV3</accession>
<sequence length="61" mass="6982">MIKFSKFLPSNFSISLILKYKDTENILVNQNYELGIPNTTNAIDGHFADLKNKRPLQDKSP</sequence>
<evidence type="ECO:0000313" key="2">
    <source>
        <dbReference type="Proteomes" id="UP000038200"/>
    </source>
</evidence>
<proteinExistence type="predicted"/>
<gene>
    <name evidence="1" type="ORF">CCAND93_160001</name>
</gene>
<name>A0A0B7IMV3_9FLAO</name>